<dbReference type="AlphaFoldDB" id="X1LBM1"/>
<comment type="caution">
    <text evidence="11">The sequence shown here is derived from an EMBL/GenBank/DDBJ whole genome shotgun (WGS) entry which is preliminary data.</text>
</comment>
<reference evidence="11" key="1">
    <citation type="journal article" date="2014" name="Front. Microbiol.">
        <title>High frequency of phylogenetically diverse reductive dehalogenase-homologous genes in deep subseafloor sedimentary metagenomes.</title>
        <authorList>
            <person name="Kawai M."/>
            <person name="Futagami T."/>
            <person name="Toyoda A."/>
            <person name="Takaki Y."/>
            <person name="Nishi S."/>
            <person name="Hori S."/>
            <person name="Arai W."/>
            <person name="Tsubouchi T."/>
            <person name="Morono Y."/>
            <person name="Uchiyama I."/>
            <person name="Ito T."/>
            <person name="Fujiyama A."/>
            <person name="Inagaki F."/>
            <person name="Takami H."/>
        </authorList>
    </citation>
    <scope>NUCLEOTIDE SEQUENCE</scope>
    <source>
        <strain evidence="11">Expedition CK06-06</strain>
    </source>
</reference>
<evidence type="ECO:0000256" key="5">
    <source>
        <dbReference type="ARBA" id="ARBA00023136"/>
    </source>
</evidence>
<dbReference type="InterPro" id="IPR033175">
    <property type="entry name" value="PSD-A"/>
</dbReference>
<keyword evidence="3" id="KW-0210">Decarboxylase</keyword>
<dbReference type="Pfam" id="PF02666">
    <property type="entry name" value="PS_Dcarbxylase"/>
    <property type="match status" value="1"/>
</dbReference>
<keyword evidence="1" id="KW-1003">Cell membrane</keyword>
<feature type="non-terminal residue" evidence="11">
    <location>
        <position position="1"/>
    </location>
</feature>
<sequence>VMINKNTILAPCDGKIINIERTEKGRVQIYVFLSIFDVHRFRNPVSGEVVNIEYKKGKFYKAFSRVARKENESNKIAYKIGNGDMIYITQIAGYIARRISCDIREGDMVEQGNLFGMISFGSGGLIDIPSNYTLKVKLCSKIKAGKNIIAEIAGNN</sequence>
<name>X1LBM1_9ZZZZ</name>
<evidence type="ECO:0000256" key="9">
    <source>
        <dbReference type="ARBA" id="ARBA00023264"/>
    </source>
</evidence>
<evidence type="ECO:0000256" key="1">
    <source>
        <dbReference type="ARBA" id="ARBA00022475"/>
    </source>
</evidence>
<evidence type="ECO:0008006" key="12">
    <source>
        <dbReference type="Google" id="ProtNLM"/>
    </source>
</evidence>
<dbReference type="PANTHER" id="PTHR35809:SF1">
    <property type="entry name" value="ARCHAETIDYLSERINE DECARBOXYLASE PROENZYME-RELATED"/>
    <property type="match status" value="1"/>
</dbReference>
<evidence type="ECO:0000256" key="10">
    <source>
        <dbReference type="ARBA" id="ARBA00023317"/>
    </source>
</evidence>
<protein>
    <recommendedName>
        <fullName evidence="12">Phosphatidylserine decarboxylase</fullName>
    </recommendedName>
</protein>
<evidence type="ECO:0000256" key="7">
    <source>
        <dbReference type="ARBA" id="ARBA00023209"/>
    </source>
</evidence>
<evidence type="ECO:0000256" key="2">
    <source>
        <dbReference type="ARBA" id="ARBA00022516"/>
    </source>
</evidence>
<gene>
    <name evidence="11" type="ORF">S06H3_13800</name>
</gene>
<accession>X1LBM1</accession>
<keyword evidence="2" id="KW-0444">Lipid biosynthesis</keyword>
<dbReference type="GO" id="GO:0004609">
    <property type="term" value="F:phosphatidylserine decarboxylase activity"/>
    <property type="evidence" value="ECO:0007669"/>
    <property type="project" value="InterPro"/>
</dbReference>
<keyword evidence="7" id="KW-0594">Phospholipid biosynthesis</keyword>
<evidence type="ECO:0000256" key="3">
    <source>
        <dbReference type="ARBA" id="ARBA00022793"/>
    </source>
</evidence>
<dbReference type="PANTHER" id="PTHR35809">
    <property type="entry name" value="ARCHAETIDYLSERINE DECARBOXYLASE PROENZYME-RELATED"/>
    <property type="match status" value="1"/>
</dbReference>
<keyword evidence="4" id="KW-0443">Lipid metabolism</keyword>
<keyword evidence="9" id="KW-1208">Phospholipid metabolism</keyword>
<organism evidence="11">
    <name type="scientific">marine sediment metagenome</name>
    <dbReference type="NCBI Taxonomy" id="412755"/>
    <lineage>
        <taxon>unclassified sequences</taxon>
        <taxon>metagenomes</taxon>
        <taxon>ecological metagenomes</taxon>
    </lineage>
</organism>
<keyword evidence="8" id="KW-0456">Lyase</keyword>
<evidence type="ECO:0000313" key="11">
    <source>
        <dbReference type="EMBL" id="GAI16463.1"/>
    </source>
</evidence>
<dbReference type="InterPro" id="IPR003817">
    <property type="entry name" value="PS_Dcarbxylase"/>
</dbReference>
<evidence type="ECO:0000256" key="8">
    <source>
        <dbReference type="ARBA" id="ARBA00023239"/>
    </source>
</evidence>
<keyword evidence="6" id="KW-0865">Zymogen</keyword>
<proteinExistence type="predicted"/>
<dbReference type="EMBL" id="BARV01006733">
    <property type="protein sequence ID" value="GAI16463.1"/>
    <property type="molecule type" value="Genomic_DNA"/>
</dbReference>
<dbReference type="GO" id="GO:0008654">
    <property type="term" value="P:phospholipid biosynthetic process"/>
    <property type="evidence" value="ECO:0007669"/>
    <property type="project" value="UniProtKB-KW"/>
</dbReference>
<keyword evidence="5" id="KW-0472">Membrane</keyword>
<evidence type="ECO:0000256" key="6">
    <source>
        <dbReference type="ARBA" id="ARBA00023145"/>
    </source>
</evidence>
<keyword evidence="10" id="KW-0670">Pyruvate</keyword>
<evidence type="ECO:0000256" key="4">
    <source>
        <dbReference type="ARBA" id="ARBA00023098"/>
    </source>
</evidence>